<reference evidence="1 2" key="2">
    <citation type="submission" date="2018-06" db="EMBL/GenBank/DDBJ databases">
        <title>Metagenomic assembly of (sub)arctic Cyanobacteria and their associated microbiome from non-axenic cultures.</title>
        <authorList>
            <person name="Baurain D."/>
        </authorList>
    </citation>
    <scope>NUCLEOTIDE SEQUENCE [LARGE SCALE GENOMIC DNA]</scope>
    <source>
        <strain evidence="1">ULC129bin1</strain>
    </source>
</reference>
<evidence type="ECO:0000313" key="1">
    <source>
        <dbReference type="EMBL" id="PZO09361.1"/>
    </source>
</evidence>
<sequence>MVTAYPRTIEAQMQRYYRSLSEKDRRRYAGIEAAKLGHGGIRYISSLLRCDYRTVKFGMTELSNELPLALGRARQAGGGRKSAFEKLPELDKTFLKVLSEHTAGSPMDEKVKWTNLNRPEIAALLKAAGLTVSVTVVDQLLKKHHYHRRRAQKTLATGSHPQR</sequence>
<feature type="non-terminal residue" evidence="1">
    <location>
        <position position="163"/>
    </location>
</feature>
<comment type="caution">
    <text evidence="1">The sequence shown here is derived from an EMBL/GenBank/DDBJ whole genome shotgun (WGS) entry which is preliminary data.</text>
</comment>
<gene>
    <name evidence="1" type="ORF">DCF25_21670</name>
</gene>
<dbReference type="AlphaFoldDB" id="A0A2W4VB84"/>
<name>A0A2W4VB84_9CYAN</name>
<protein>
    <submittedName>
        <fullName evidence="1">ISAzo13 family transposase</fullName>
    </submittedName>
</protein>
<proteinExistence type="predicted"/>
<evidence type="ECO:0000313" key="2">
    <source>
        <dbReference type="Proteomes" id="UP000249354"/>
    </source>
</evidence>
<dbReference type="Proteomes" id="UP000249354">
    <property type="component" value="Unassembled WGS sequence"/>
</dbReference>
<reference evidence="2" key="1">
    <citation type="submission" date="2018-04" db="EMBL/GenBank/DDBJ databases">
        <authorList>
            <person name="Cornet L."/>
        </authorList>
    </citation>
    <scope>NUCLEOTIDE SEQUENCE [LARGE SCALE GENOMIC DNA]</scope>
</reference>
<dbReference type="EMBL" id="QBMC01000253">
    <property type="protein sequence ID" value="PZO09361.1"/>
    <property type="molecule type" value="Genomic_DNA"/>
</dbReference>
<organism evidence="1 2">
    <name type="scientific">Leptolyngbya foveolarum</name>
    <dbReference type="NCBI Taxonomy" id="47253"/>
    <lineage>
        <taxon>Bacteria</taxon>
        <taxon>Bacillati</taxon>
        <taxon>Cyanobacteriota</taxon>
        <taxon>Cyanophyceae</taxon>
        <taxon>Leptolyngbyales</taxon>
        <taxon>Leptolyngbyaceae</taxon>
        <taxon>Leptolyngbya group</taxon>
        <taxon>Leptolyngbya</taxon>
    </lineage>
</organism>
<accession>A0A2W4VB84</accession>
<dbReference type="Pfam" id="PF07592">
    <property type="entry name" value="DDE_Tnp_ISAZ013"/>
    <property type="match status" value="1"/>
</dbReference>
<dbReference type="InterPro" id="IPR011518">
    <property type="entry name" value="Transposase_36"/>
</dbReference>